<evidence type="ECO:0000256" key="1">
    <source>
        <dbReference type="ARBA" id="ARBA00004571"/>
    </source>
</evidence>
<evidence type="ECO:0000256" key="6">
    <source>
        <dbReference type="ARBA" id="ARBA00023237"/>
    </source>
</evidence>
<dbReference type="AlphaFoldDB" id="A0A2S7U763"/>
<dbReference type="SUPFAM" id="SSF56935">
    <property type="entry name" value="Porins"/>
    <property type="match status" value="1"/>
</dbReference>
<evidence type="ECO:0000256" key="7">
    <source>
        <dbReference type="PROSITE-ProRule" id="PRU01360"/>
    </source>
</evidence>
<evidence type="ECO:0000256" key="3">
    <source>
        <dbReference type="ARBA" id="ARBA00022452"/>
    </source>
</evidence>
<keyword evidence="3 7" id="KW-1134">Transmembrane beta strand</keyword>
<dbReference type="InterPro" id="IPR012910">
    <property type="entry name" value="Plug_dom"/>
</dbReference>
<dbReference type="InterPro" id="IPR023997">
    <property type="entry name" value="TonB-dep_OMP_SusC/RagA_CS"/>
</dbReference>
<reference evidence="10 11" key="1">
    <citation type="submission" date="2017-01" db="EMBL/GenBank/DDBJ databases">
        <title>Trade-off between light-utilization and light-protection in marine flavobacteria.</title>
        <authorList>
            <person name="Kumagai Y."/>
            <person name="Yoshizawa S."/>
            <person name="Kogure K."/>
            <person name="Iwasaki W."/>
        </authorList>
    </citation>
    <scope>NUCLEOTIDE SEQUENCE [LARGE SCALE GENOMIC DNA]</scope>
    <source>
        <strain evidence="10 11">KCTC 32109</strain>
    </source>
</reference>
<dbReference type="SUPFAM" id="SSF49464">
    <property type="entry name" value="Carboxypeptidase regulatory domain-like"/>
    <property type="match status" value="1"/>
</dbReference>
<gene>
    <name evidence="10" type="ORF">BST92_02280</name>
</gene>
<evidence type="ECO:0000313" key="11">
    <source>
        <dbReference type="Proteomes" id="UP000239747"/>
    </source>
</evidence>
<keyword evidence="2 7" id="KW-0813">Transport</keyword>
<evidence type="ECO:0000313" key="10">
    <source>
        <dbReference type="EMBL" id="PQJ30828.1"/>
    </source>
</evidence>
<dbReference type="FunFam" id="2.60.40.1120:FF:000003">
    <property type="entry name" value="Outer membrane protein Omp121"/>
    <property type="match status" value="1"/>
</dbReference>
<dbReference type="InterPro" id="IPR036942">
    <property type="entry name" value="Beta-barrel_TonB_sf"/>
</dbReference>
<dbReference type="NCBIfam" id="TIGR04057">
    <property type="entry name" value="SusC_RagA_signa"/>
    <property type="match status" value="1"/>
</dbReference>
<keyword evidence="5 7" id="KW-0472">Membrane</keyword>
<dbReference type="PROSITE" id="PS52016">
    <property type="entry name" value="TONB_DEPENDENT_REC_3"/>
    <property type="match status" value="1"/>
</dbReference>
<dbReference type="OrthoDB" id="9768177at2"/>
<dbReference type="InterPro" id="IPR008969">
    <property type="entry name" value="CarboxyPept-like_regulatory"/>
</dbReference>
<dbReference type="Gene3D" id="2.40.170.20">
    <property type="entry name" value="TonB-dependent receptor, beta-barrel domain"/>
    <property type="match status" value="1"/>
</dbReference>
<dbReference type="EMBL" id="MTPW01000001">
    <property type="protein sequence ID" value="PQJ30828.1"/>
    <property type="molecule type" value="Genomic_DNA"/>
</dbReference>
<dbReference type="Gene3D" id="2.170.130.10">
    <property type="entry name" value="TonB-dependent receptor, plug domain"/>
    <property type="match status" value="1"/>
</dbReference>
<sequence>MKTKLNGILTLFLALVVQFAIAQTVTGKVTDLAGEPVLGATVLIKGSSNATTTDFDGNYSINASNGDVLVYSFVGYEAQEIAFTGQSTINVTLKASLDTVVITAYGSQKREDLTSAVTVVGGEAIEQVPIASVDQALQGLAPGVDVSVSSGQPGRRGNVIIRGRASISGGVNPLYIIDGVPVDADTFRSINNNDIESLSILKDAAATAPYGNRAANGVILITTKRGKFNSPLKIQYRALSGFSTLVSPQFEVMNNEQYLRFSRDQLGSGFGVGLSDADIAATPNANWLDVLTRDGNTNSHEVNFTQGTDKTRSYTSLAYFNQEGVTNRSKLERFSFRTNYTNQSSDKFHYNTQLSVSYSKNDFVVDRDRSSSLFGANSGGQLDNPFIVPYLALPFLDPYNADGSINYIGTQQSGALDANGNINPDGANGFVNTPYLALNTQRFNTDRESEFKAIGTADAKWLINDKFDLGARIGLDYNNSQELNIVSPNSLRGLVSPDVTAEFKGSQTEGYIRSFVANVNPYLSYNDQFNDVHNVNASINTEYNYTNFQTAFFQAFGLNPNLPGSGSGFTDGNVDPLYIPNVGSSESELALFSAFILANYNYDNKYGLNVNLRRDGSSRFSEENRWGTFWSVGGYWNAHKEDFMQDQDLFNTLKLRASYGRVGNQAVGGFYVGLERVSNVTGYQGLPGYRPTSLVADDLVWEITKQANLGVEFGMWKDRLTGVVEIYRNQTDNLFFASPVSLSSGFATVTKNVAGLRNEGVEIGLDYKLINNDDLRWSVFVNAAFNQNEITSLAPGSEFLDQGTTALQVGESLRTFHLVEWAGVNPATGNPLYRDIDGNLTETFNEGRDKKFTGKTADPKWTGGFGTNISYKGFQLNSLFSFVTDRWRTNGSLGILEDVSLAGFANQSTSMLDAWQQPGDITDTPSIASGSTRLQLHDRYLEDASYLRLRNVTLSYSLQDNALDKIGFLKGLRVYAQGTNLVTFTKWRGFDPESTFTSSFFDYPAVRQYTFGLDITL</sequence>
<feature type="domain" description="TonB-dependent receptor plug" evidence="9">
    <location>
        <begin position="110"/>
        <end position="218"/>
    </location>
</feature>
<dbReference type="Pfam" id="PF07715">
    <property type="entry name" value="Plug"/>
    <property type="match status" value="1"/>
</dbReference>
<evidence type="ECO:0000256" key="8">
    <source>
        <dbReference type="SAM" id="SignalP"/>
    </source>
</evidence>
<dbReference type="Gene3D" id="2.60.40.1120">
    <property type="entry name" value="Carboxypeptidase-like, regulatory domain"/>
    <property type="match status" value="1"/>
</dbReference>
<keyword evidence="8" id="KW-0732">Signal</keyword>
<comment type="similarity">
    <text evidence="7">Belongs to the TonB-dependent receptor family.</text>
</comment>
<organism evidence="10 11">
    <name type="scientific">Nonlabens arenilitoris</name>
    <dbReference type="NCBI Taxonomy" id="1217969"/>
    <lineage>
        <taxon>Bacteria</taxon>
        <taxon>Pseudomonadati</taxon>
        <taxon>Bacteroidota</taxon>
        <taxon>Flavobacteriia</taxon>
        <taxon>Flavobacteriales</taxon>
        <taxon>Flavobacteriaceae</taxon>
        <taxon>Nonlabens</taxon>
    </lineage>
</organism>
<comment type="caution">
    <text evidence="10">The sequence shown here is derived from an EMBL/GenBank/DDBJ whole genome shotgun (WGS) entry which is preliminary data.</text>
</comment>
<dbReference type="InterPro" id="IPR023996">
    <property type="entry name" value="TonB-dep_OMP_SusC/RagA"/>
</dbReference>
<keyword evidence="4 7" id="KW-0812">Transmembrane</keyword>
<dbReference type="NCBIfam" id="TIGR04056">
    <property type="entry name" value="OMP_RagA_SusC"/>
    <property type="match status" value="1"/>
</dbReference>
<protein>
    <recommendedName>
        <fullName evidence="9">TonB-dependent receptor plug domain-containing protein</fullName>
    </recommendedName>
</protein>
<feature type="chain" id="PRO_5015515964" description="TonB-dependent receptor plug domain-containing protein" evidence="8">
    <location>
        <begin position="23"/>
        <end position="1017"/>
    </location>
</feature>
<dbReference type="Proteomes" id="UP000239747">
    <property type="component" value="Unassembled WGS sequence"/>
</dbReference>
<evidence type="ECO:0000259" key="9">
    <source>
        <dbReference type="Pfam" id="PF07715"/>
    </source>
</evidence>
<keyword evidence="11" id="KW-1185">Reference proteome</keyword>
<dbReference type="GO" id="GO:0009279">
    <property type="term" value="C:cell outer membrane"/>
    <property type="evidence" value="ECO:0007669"/>
    <property type="project" value="UniProtKB-SubCell"/>
</dbReference>
<evidence type="ECO:0000256" key="4">
    <source>
        <dbReference type="ARBA" id="ARBA00022692"/>
    </source>
</evidence>
<dbReference type="InterPro" id="IPR039426">
    <property type="entry name" value="TonB-dep_rcpt-like"/>
</dbReference>
<accession>A0A2S7U763</accession>
<evidence type="ECO:0000256" key="5">
    <source>
        <dbReference type="ARBA" id="ARBA00023136"/>
    </source>
</evidence>
<dbReference type="Pfam" id="PF13715">
    <property type="entry name" value="CarbopepD_reg_2"/>
    <property type="match status" value="1"/>
</dbReference>
<feature type="signal peptide" evidence="8">
    <location>
        <begin position="1"/>
        <end position="22"/>
    </location>
</feature>
<evidence type="ECO:0000256" key="2">
    <source>
        <dbReference type="ARBA" id="ARBA00022448"/>
    </source>
</evidence>
<proteinExistence type="inferred from homology"/>
<name>A0A2S7U763_9FLAO</name>
<dbReference type="InterPro" id="IPR037066">
    <property type="entry name" value="Plug_dom_sf"/>
</dbReference>
<dbReference type="RefSeq" id="WP_105069991.1">
    <property type="nucleotide sequence ID" value="NZ_MTPW01000001.1"/>
</dbReference>
<keyword evidence="6 7" id="KW-0998">Cell outer membrane</keyword>
<comment type="subcellular location">
    <subcellularLocation>
        <location evidence="1 7">Cell outer membrane</location>
        <topology evidence="1 7">Multi-pass membrane protein</topology>
    </subcellularLocation>
</comment>